<feature type="compositionally biased region" description="Basic residues" evidence="2">
    <location>
        <begin position="183"/>
        <end position="197"/>
    </location>
</feature>
<feature type="non-terminal residue" evidence="4">
    <location>
        <position position="279"/>
    </location>
</feature>
<evidence type="ECO:0000259" key="3">
    <source>
        <dbReference type="PROSITE" id="PS50158"/>
    </source>
</evidence>
<comment type="caution">
    <text evidence="4">The sequence shown here is derived from an EMBL/GenBank/DDBJ whole genome shotgun (WGS) entry which is preliminary data.</text>
</comment>
<evidence type="ECO:0000256" key="2">
    <source>
        <dbReference type="SAM" id="MobiDB-lite"/>
    </source>
</evidence>
<evidence type="ECO:0000256" key="1">
    <source>
        <dbReference type="PROSITE-ProRule" id="PRU00047"/>
    </source>
</evidence>
<evidence type="ECO:0000313" key="5">
    <source>
        <dbReference type="Proteomes" id="UP000824469"/>
    </source>
</evidence>
<feature type="non-terminal residue" evidence="4">
    <location>
        <position position="1"/>
    </location>
</feature>
<dbReference type="Proteomes" id="UP000824469">
    <property type="component" value="Unassembled WGS sequence"/>
</dbReference>
<dbReference type="PANTHER" id="PTHR47481">
    <property type="match status" value="1"/>
</dbReference>
<feature type="compositionally biased region" description="Basic and acidic residues" evidence="2">
    <location>
        <begin position="223"/>
        <end position="241"/>
    </location>
</feature>
<dbReference type="InterPro" id="IPR001878">
    <property type="entry name" value="Znf_CCHC"/>
</dbReference>
<feature type="region of interest" description="Disordered" evidence="2">
    <location>
        <begin position="169"/>
        <end position="208"/>
    </location>
</feature>
<gene>
    <name evidence="4" type="ORF">KI387_039396</name>
</gene>
<dbReference type="SMART" id="SM00343">
    <property type="entry name" value="ZnF_C2HC"/>
    <property type="match status" value="1"/>
</dbReference>
<name>A0AA38FAX7_TAXCH</name>
<accession>A0AA38FAX7</accession>
<dbReference type="AlphaFoldDB" id="A0AA38FAX7"/>
<reference evidence="4 5" key="1">
    <citation type="journal article" date="2021" name="Nat. Plants">
        <title>The Taxus genome provides insights into paclitaxel biosynthesis.</title>
        <authorList>
            <person name="Xiong X."/>
            <person name="Gou J."/>
            <person name="Liao Q."/>
            <person name="Li Y."/>
            <person name="Zhou Q."/>
            <person name="Bi G."/>
            <person name="Li C."/>
            <person name="Du R."/>
            <person name="Wang X."/>
            <person name="Sun T."/>
            <person name="Guo L."/>
            <person name="Liang H."/>
            <person name="Lu P."/>
            <person name="Wu Y."/>
            <person name="Zhang Z."/>
            <person name="Ro D.K."/>
            <person name="Shang Y."/>
            <person name="Huang S."/>
            <person name="Yan J."/>
        </authorList>
    </citation>
    <scope>NUCLEOTIDE SEQUENCE [LARGE SCALE GENOMIC DNA]</scope>
    <source>
        <strain evidence="4">Ta-2019</strain>
    </source>
</reference>
<keyword evidence="1" id="KW-0862">Zinc</keyword>
<dbReference type="InterPro" id="IPR036875">
    <property type="entry name" value="Znf_CCHC_sf"/>
</dbReference>
<feature type="domain" description="CCHC-type" evidence="3">
    <location>
        <begin position="213"/>
        <end position="226"/>
    </location>
</feature>
<dbReference type="GO" id="GO:0003676">
    <property type="term" value="F:nucleic acid binding"/>
    <property type="evidence" value="ECO:0007669"/>
    <property type="project" value="InterPro"/>
</dbReference>
<keyword evidence="1" id="KW-0863">Zinc-finger</keyword>
<dbReference type="Pfam" id="PF14223">
    <property type="entry name" value="Retrotran_gag_2"/>
    <property type="match status" value="1"/>
</dbReference>
<dbReference type="SUPFAM" id="SSF57756">
    <property type="entry name" value="Retrovirus zinc finger-like domains"/>
    <property type="match status" value="1"/>
</dbReference>
<dbReference type="PANTHER" id="PTHR47481:SF22">
    <property type="entry name" value="RETROTRANSPOSON GAG DOMAIN-CONTAINING PROTEIN"/>
    <property type="match status" value="1"/>
</dbReference>
<feature type="region of interest" description="Disordered" evidence="2">
    <location>
        <begin position="221"/>
        <end position="245"/>
    </location>
</feature>
<dbReference type="PROSITE" id="PS50158">
    <property type="entry name" value="ZF_CCHC"/>
    <property type="match status" value="1"/>
</dbReference>
<dbReference type="OMA" id="PDINNRS"/>
<protein>
    <recommendedName>
        <fullName evidence="3">CCHC-type domain-containing protein</fullName>
    </recommendedName>
</protein>
<dbReference type="EMBL" id="JAHRHJ020000011">
    <property type="protein sequence ID" value="KAH9295808.1"/>
    <property type="molecule type" value="Genomic_DNA"/>
</dbReference>
<evidence type="ECO:0000313" key="4">
    <source>
        <dbReference type="EMBL" id="KAH9295808.1"/>
    </source>
</evidence>
<keyword evidence="1" id="KW-0479">Metal-binding</keyword>
<dbReference type="GO" id="GO:0008270">
    <property type="term" value="F:zinc ion binding"/>
    <property type="evidence" value="ECO:0007669"/>
    <property type="project" value="UniProtKB-KW"/>
</dbReference>
<proteinExistence type="predicted"/>
<sequence>IEDYLYQRDLYLPLDEKSRPTKMTDEEWKILDRKALGSIRLSLTASVASNITEAASTVELMKSLANLYEKRSASNKVYLMKKLFSSKMHEGGSASSHLNDFRSIVNQLKSVAILFDDEVKALLFLCSLPDSWDNLVMVVSNTTSANNILKFDDVVSIILNEEIHRKSTEESSSGNALNVESRGRKKERSKSKSNGKSKSRDSRSKSRSKGITCWKCGKKGHAKKDCWSKDKENQQPDKGKEANLATSEVMQDALILSLDNRIESWVLDSGASFHATPNK</sequence>
<organism evidence="4 5">
    <name type="scientific">Taxus chinensis</name>
    <name type="common">Chinese yew</name>
    <name type="synonym">Taxus wallichiana var. chinensis</name>
    <dbReference type="NCBI Taxonomy" id="29808"/>
    <lineage>
        <taxon>Eukaryota</taxon>
        <taxon>Viridiplantae</taxon>
        <taxon>Streptophyta</taxon>
        <taxon>Embryophyta</taxon>
        <taxon>Tracheophyta</taxon>
        <taxon>Spermatophyta</taxon>
        <taxon>Pinopsida</taxon>
        <taxon>Pinidae</taxon>
        <taxon>Conifers II</taxon>
        <taxon>Cupressales</taxon>
        <taxon>Taxaceae</taxon>
        <taxon>Taxus</taxon>
    </lineage>
</organism>
<dbReference type="Gene3D" id="4.10.60.10">
    <property type="entry name" value="Zinc finger, CCHC-type"/>
    <property type="match status" value="1"/>
</dbReference>
<keyword evidence="5" id="KW-1185">Reference proteome</keyword>